<dbReference type="EMBL" id="CAOQHR010000007">
    <property type="protein sequence ID" value="CAI6337054.1"/>
    <property type="molecule type" value="Genomic_DNA"/>
</dbReference>
<evidence type="ECO:0000256" key="3">
    <source>
        <dbReference type="ARBA" id="ARBA00023015"/>
    </source>
</evidence>
<dbReference type="OrthoDB" id="2593732at2759"/>
<dbReference type="GO" id="GO:0008270">
    <property type="term" value="F:zinc ion binding"/>
    <property type="evidence" value="ECO:0007669"/>
    <property type="project" value="InterPro"/>
</dbReference>
<reference evidence="8" key="1">
    <citation type="submission" date="2023-01" db="EMBL/GenBank/DDBJ databases">
        <authorList>
            <person name="Van Ghelder C."/>
            <person name="Rancurel C."/>
        </authorList>
    </citation>
    <scope>NUCLEOTIDE SEQUENCE</scope>
    <source>
        <strain evidence="8">CNCM I-4278</strain>
    </source>
</reference>
<dbReference type="InterPro" id="IPR036864">
    <property type="entry name" value="Zn2-C6_fun-type_DNA-bd_sf"/>
</dbReference>
<proteinExistence type="predicted"/>
<evidence type="ECO:0000313" key="9">
    <source>
        <dbReference type="Proteomes" id="UP001152607"/>
    </source>
</evidence>
<evidence type="ECO:0000256" key="1">
    <source>
        <dbReference type="ARBA" id="ARBA00022723"/>
    </source>
</evidence>
<dbReference type="GO" id="GO:0003677">
    <property type="term" value="F:DNA binding"/>
    <property type="evidence" value="ECO:0007669"/>
    <property type="project" value="UniProtKB-KW"/>
</dbReference>
<protein>
    <recommendedName>
        <fullName evidence="7">Zn(2)-C6 fungal-type domain-containing protein</fullName>
    </recommendedName>
</protein>
<dbReference type="Pfam" id="PF00172">
    <property type="entry name" value="Zn_clus"/>
    <property type="match status" value="1"/>
</dbReference>
<keyword evidence="9" id="KW-1185">Reference proteome</keyword>
<evidence type="ECO:0000259" key="7">
    <source>
        <dbReference type="PROSITE" id="PS50048"/>
    </source>
</evidence>
<feature type="domain" description="Zn(2)-C6 fungal-type" evidence="7">
    <location>
        <begin position="16"/>
        <end position="46"/>
    </location>
</feature>
<evidence type="ECO:0000256" key="6">
    <source>
        <dbReference type="ARBA" id="ARBA00023242"/>
    </source>
</evidence>
<dbReference type="PANTHER" id="PTHR36206">
    <property type="entry name" value="ASPERCRYPTIN BIOSYNTHESIS CLUSTER-SPECIFIC TRANSCRIPTION REGULATOR ATNN-RELATED"/>
    <property type="match status" value="1"/>
</dbReference>
<dbReference type="Gene3D" id="4.10.240.10">
    <property type="entry name" value="Zn(2)-C6 fungal-type DNA-binding domain"/>
    <property type="match status" value="1"/>
</dbReference>
<dbReference type="AlphaFoldDB" id="A0A9W4XM61"/>
<evidence type="ECO:0000256" key="2">
    <source>
        <dbReference type="ARBA" id="ARBA00022833"/>
    </source>
</evidence>
<dbReference type="SMART" id="SM00066">
    <property type="entry name" value="GAL4"/>
    <property type="match status" value="1"/>
</dbReference>
<evidence type="ECO:0000256" key="5">
    <source>
        <dbReference type="ARBA" id="ARBA00023163"/>
    </source>
</evidence>
<dbReference type="SUPFAM" id="SSF57701">
    <property type="entry name" value="Zn2/Cys6 DNA-binding domain"/>
    <property type="match status" value="1"/>
</dbReference>
<keyword evidence="1" id="KW-0479">Metal-binding</keyword>
<evidence type="ECO:0000313" key="8">
    <source>
        <dbReference type="EMBL" id="CAI6337054.1"/>
    </source>
</evidence>
<dbReference type="InterPro" id="IPR001138">
    <property type="entry name" value="Zn2Cys6_DnaBD"/>
</dbReference>
<evidence type="ECO:0000256" key="4">
    <source>
        <dbReference type="ARBA" id="ARBA00023125"/>
    </source>
</evidence>
<keyword evidence="2" id="KW-0862">Zinc</keyword>
<organism evidence="8 9">
    <name type="scientific">Periconia digitata</name>
    <dbReference type="NCBI Taxonomy" id="1303443"/>
    <lineage>
        <taxon>Eukaryota</taxon>
        <taxon>Fungi</taxon>
        <taxon>Dikarya</taxon>
        <taxon>Ascomycota</taxon>
        <taxon>Pezizomycotina</taxon>
        <taxon>Dothideomycetes</taxon>
        <taxon>Pleosporomycetidae</taxon>
        <taxon>Pleosporales</taxon>
        <taxon>Massarineae</taxon>
        <taxon>Periconiaceae</taxon>
        <taxon>Periconia</taxon>
    </lineage>
</organism>
<dbReference type="InterPro" id="IPR021858">
    <property type="entry name" value="Fun_TF"/>
</dbReference>
<name>A0A9W4XM61_9PLEO</name>
<dbReference type="Pfam" id="PF11951">
    <property type="entry name" value="Fungal_trans_2"/>
    <property type="match status" value="1"/>
</dbReference>
<keyword evidence="6" id="KW-0539">Nucleus</keyword>
<gene>
    <name evidence="8" type="ORF">PDIGIT_LOCUS10161</name>
</gene>
<dbReference type="GO" id="GO:0000981">
    <property type="term" value="F:DNA-binding transcription factor activity, RNA polymerase II-specific"/>
    <property type="evidence" value="ECO:0007669"/>
    <property type="project" value="InterPro"/>
</dbReference>
<keyword evidence="5" id="KW-0804">Transcription</keyword>
<dbReference type="PROSITE" id="PS50048">
    <property type="entry name" value="ZN2_CY6_FUNGAL_2"/>
    <property type="match status" value="1"/>
</dbReference>
<dbReference type="Proteomes" id="UP001152607">
    <property type="component" value="Unassembled WGS sequence"/>
</dbReference>
<dbReference type="PROSITE" id="PS00463">
    <property type="entry name" value="ZN2_CY6_FUNGAL_1"/>
    <property type="match status" value="1"/>
</dbReference>
<comment type="caution">
    <text evidence="8">The sequence shown here is derived from an EMBL/GenBank/DDBJ whole genome shotgun (WGS) entry which is preliminary data.</text>
</comment>
<dbReference type="InterPro" id="IPR052360">
    <property type="entry name" value="Transcr_Regulatory_Proteins"/>
</dbReference>
<accession>A0A9W4XM61</accession>
<keyword evidence="3" id="KW-0805">Transcription regulation</keyword>
<dbReference type="PANTHER" id="PTHR36206:SF12">
    <property type="entry name" value="ASPERCRYPTIN BIOSYNTHESIS CLUSTER-SPECIFIC TRANSCRIPTION REGULATOR ATNN-RELATED"/>
    <property type="match status" value="1"/>
</dbReference>
<sequence length="493" mass="56647">MEKPRKRAKHTRSKLGCRVCRIRRVRCDSTRPSCVKCTSTGRTCEWYPTPDRTDSSVIRIARPNFSSFAPFNSMEDRFLKFYRNNTVFHMTGQCRVDFWATTLLQISEYEPCIRYGLVALGALHESFDDEQFSNSRLFPHDTEIGHYAWIYYIKAIESLKMYIDLENWKGVDVALCCCVLCAVFEWLRGCYTTAETHLRSGLSILNRWAADDIQNGGTDEPKSSTRANLVRHHLTPVLHRLVTQTRTFIATPLPCTALLVSEQDYIPSPHLKAARNELYGILGQLNTDSHSSKSTEKHFKNTNDQKHLQILSRLSEWYGCYHLLLSDKNPHSMSLVISHTLITIMVRTSLSTDQMQFDEFNDDFRLIVDLASARSSSSASDGEMPVSIEVVPVLYYVALKCRDPCIRRRAVTLIQGCNKRALPWDSDAFARIAGEVVSVEEEGIDHVESSSCVPAAARVDRLYYWTDVYRRDSSIRFRRQGNREWSGMRFVTW</sequence>
<keyword evidence="4" id="KW-0238">DNA-binding</keyword>